<dbReference type="GeneID" id="19463400"/>
<dbReference type="PANTHER" id="PTHR35186">
    <property type="entry name" value="ANK_REP_REGION DOMAIN-CONTAINING PROTEIN"/>
    <property type="match status" value="1"/>
</dbReference>
<dbReference type="PANTHER" id="PTHR35186:SF4">
    <property type="entry name" value="PRION-INHIBITION AND PROPAGATION HELO DOMAIN-CONTAINING PROTEIN"/>
    <property type="match status" value="1"/>
</dbReference>
<dbReference type="EMBL" id="KE145369">
    <property type="protein sequence ID" value="EPE27554.1"/>
    <property type="molecule type" value="Genomic_DNA"/>
</dbReference>
<reference evidence="1 2" key="1">
    <citation type="journal article" date="2013" name="BMC Genomics">
        <title>Genomics-driven discovery of the pneumocandin biosynthetic gene cluster in the fungus Glarea lozoyensis.</title>
        <authorList>
            <person name="Chen L."/>
            <person name="Yue Q."/>
            <person name="Zhang X."/>
            <person name="Xiang M."/>
            <person name="Wang C."/>
            <person name="Li S."/>
            <person name="Che Y."/>
            <person name="Ortiz-Lopez F.J."/>
            <person name="Bills G.F."/>
            <person name="Liu X."/>
            <person name="An Z."/>
        </authorList>
    </citation>
    <scope>NUCLEOTIDE SEQUENCE [LARGE SCALE GENOMIC DNA]</scope>
    <source>
        <strain evidence="2">ATCC 20868 / MF5171</strain>
    </source>
</reference>
<dbReference type="Proteomes" id="UP000016922">
    <property type="component" value="Unassembled WGS sequence"/>
</dbReference>
<evidence type="ECO:0000313" key="1">
    <source>
        <dbReference type="EMBL" id="EPE27554.1"/>
    </source>
</evidence>
<dbReference type="STRING" id="1116229.S3CR15"/>
<keyword evidence="2" id="KW-1185">Reference proteome</keyword>
<proteinExistence type="predicted"/>
<dbReference type="AlphaFoldDB" id="S3CR15"/>
<dbReference type="KEGG" id="glz:GLAREA_04345"/>
<dbReference type="RefSeq" id="XP_008084913.1">
    <property type="nucleotide sequence ID" value="XM_008086722.1"/>
</dbReference>
<gene>
    <name evidence="1" type="ORF">GLAREA_04345</name>
</gene>
<dbReference type="HOGENOM" id="CLU_678018_0_0_1"/>
<protein>
    <submittedName>
        <fullName evidence="1">Uncharacterized protein</fullName>
    </submittedName>
</protein>
<evidence type="ECO:0000313" key="2">
    <source>
        <dbReference type="Proteomes" id="UP000016922"/>
    </source>
</evidence>
<accession>S3CR15</accession>
<sequence length="406" mass="46216">MVDDEQQLDDMLNNPQGDLWRDPEMVTKLKSRLPKCHALYFQTVDDMVETLQNLHDILGLGRVGFQQRLLETEVLVAKSESTAPTTALAVIKGIVEKLSRNFDSQAQRIRLASGKTERKELFEEFGAHTARLEKLLRSSDRLKTWKGYRDKQLIGLDIGLWDSWKQAYALSRLLAKVWQCKCRTYHHANLLLEYRRVPTANFKILFLFGNQLELYRNSWVWQATSFGLLPKRVYTSQGSNPVVSMSNEQRTSDPILCRPTELPEGPLKKKGCNKGDEESFSQPIFESRPRKRFTSLWKSRNTPVFVKIGHLVEDNVTFTEQSEITQIPIQTVPAQLINSTDSNIITNLCAKISNCSAELLPYGVLEETDIKCTIDPLCMPEHEPQIAISLGDLLGPAAQIILSQKQ</sequence>
<dbReference type="OrthoDB" id="3565018at2759"/>
<organism evidence="1 2">
    <name type="scientific">Glarea lozoyensis (strain ATCC 20868 / MF5171)</name>
    <dbReference type="NCBI Taxonomy" id="1116229"/>
    <lineage>
        <taxon>Eukaryota</taxon>
        <taxon>Fungi</taxon>
        <taxon>Dikarya</taxon>
        <taxon>Ascomycota</taxon>
        <taxon>Pezizomycotina</taxon>
        <taxon>Leotiomycetes</taxon>
        <taxon>Helotiales</taxon>
        <taxon>Helotiaceae</taxon>
        <taxon>Glarea</taxon>
    </lineage>
</organism>
<name>S3CR15_GLAL2</name>